<dbReference type="PANTHER" id="PTHR30487">
    <property type="entry name" value="TYPE 4 PREPILIN-LIKE PROTEINS LEADER PEPTIDE-PROCESSING ENZYME"/>
    <property type="match status" value="1"/>
</dbReference>
<evidence type="ECO:0000256" key="1">
    <source>
        <dbReference type="ARBA" id="ARBA00004429"/>
    </source>
</evidence>
<dbReference type="InterPro" id="IPR000045">
    <property type="entry name" value="Prepilin_IV_endopep_pep"/>
</dbReference>
<dbReference type="GO" id="GO:0005886">
    <property type="term" value="C:plasma membrane"/>
    <property type="evidence" value="ECO:0007669"/>
    <property type="project" value="UniProtKB-SubCell"/>
</dbReference>
<dbReference type="InterPro" id="IPR050882">
    <property type="entry name" value="Prepilin_peptidase/N-MTase"/>
</dbReference>
<keyword evidence="9" id="KW-0378">Hydrolase</keyword>
<keyword evidence="9 13" id="KW-0808">Transferase</keyword>
<dbReference type="AlphaFoldDB" id="A0A1I3ADD0"/>
<name>A0A1I3ADD0_9FIRM</name>
<evidence type="ECO:0000256" key="5">
    <source>
        <dbReference type="ARBA" id="ARBA00022692"/>
    </source>
</evidence>
<keyword evidence="6 10" id="KW-1133">Transmembrane helix</keyword>
<evidence type="ECO:0000256" key="2">
    <source>
        <dbReference type="ARBA" id="ARBA00005801"/>
    </source>
</evidence>
<keyword evidence="9" id="KW-0511">Multifunctional enzyme</keyword>
<evidence type="ECO:0000313" key="14">
    <source>
        <dbReference type="Proteomes" id="UP000199287"/>
    </source>
</evidence>
<evidence type="ECO:0000256" key="6">
    <source>
        <dbReference type="ARBA" id="ARBA00022989"/>
    </source>
</evidence>
<keyword evidence="4" id="KW-0997">Cell inner membrane</keyword>
<feature type="transmembrane region" description="Helical" evidence="10">
    <location>
        <begin position="142"/>
        <end position="161"/>
    </location>
</feature>
<proteinExistence type="inferred from homology"/>
<dbReference type="Pfam" id="PF06750">
    <property type="entry name" value="A24_N_bact"/>
    <property type="match status" value="1"/>
</dbReference>
<dbReference type="Pfam" id="PF01478">
    <property type="entry name" value="Peptidase_A24"/>
    <property type="match status" value="1"/>
</dbReference>
<comment type="similarity">
    <text evidence="2 8">Belongs to the peptidase A24 family.</text>
</comment>
<keyword evidence="9 13" id="KW-0489">Methyltransferase</keyword>
<dbReference type="Proteomes" id="UP000199287">
    <property type="component" value="Unassembled WGS sequence"/>
</dbReference>
<dbReference type="Gene3D" id="1.20.120.1220">
    <property type="match status" value="1"/>
</dbReference>
<comment type="subcellular location">
    <subcellularLocation>
        <location evidence="1">Cell inner membrane</location>
        <topology evidence="1">Multi-pass membrane protein</topology>
    </subcellularLocation>
    <subcellularLocation>
        <location evidence="9">Cell membrane</location>
        <topology evidence="9">Multi-pass membrane protein</topology>
    </subcellularLocation>
</comment>
<feature type="transmembrane region" description="Helical" evidence="10">
    <location>
        <begin position="200"/>
        <end position="233"/>
    </location>
</feature>
<dbReference type="PANTHER" id="PTHR30487:SF0">
    <property type="entry name" value="PREPILIN LEADER PEPTIDASE_N-METHYLTRANSFERASE-RELATED"/>
    <property type="match status" value="1"/>
</dbReference>
<keyword evidence="3" id="KW-1003">Cell membrane</keyword>
<evidence type="ECO:0000259" key="11">
    <source>
        <dbReference type="Pfam" id="PF01478"/>
    </source>
</evidence>
<feature type="transmembrane region" description="Helical" evidence="10">
    <location>
        <begin position="20"/>
        <end position="41"/>
    </location>
</feature>
<evidence type="ECO:0000313" key="13">
    <source>
        <dbReference type="EMBL" id="SFH48068.1"/>
    </source>
</evidence>
<evidence type="ECO:0000259" key="12">
    <source>
        <dbReference type="Pfam" id="PF06750"/>
    </source>
</evidence>
<dbReference type="OrthoDB" id="9789291at2"/>
<protein>
    <recommendedName>
        <fullName evidence="9">Prepilin leader peptidase/N-methyltransferase</fullName>
        <ecNumber evidence="9">2.1.1.-</ecNumber>
        <ecNumber evidence="9">3.4.23.43</ecNumber>
    </recommendedName>
</protein>
<dbReference type="GO" id="GO:0032259">
    <property type="term" value="P:methylation"/>
    <property type="evidence" value="ECO:0007669"/>
    <property type="project" value="UniProtKB-KW"/>
</dbReference>
<comment type="function">
    <text evidence="9">Plays an essential role in type IV pili and type II pseudopili formation by proteolytically removing the leader sequence from substrate proteins and subsequently monomethylating the alpha-amino group of the newly exposed N-terminal phenylalanine.</text>
</comment>
<dbReference type="GO" id="GO:0004190">
    <property type="term" value="F:aspartic-type endopeptidase activity"/>
    <property type="evidence" value="ECO:0007669"/>
    <property type="project" value="UniProtKB-EC"/>
</dbReference>
<feature type="transmembrane region" description="Helical" evidence="10">
    <location>
        <begin position="115"/>
        <end position="135"/>
    </location>
</feature>
<dbReference type="EMBL" id="FOQA01000001">
    <property type="protein sequence ID" value="SFH48068.1"/>
    <property type="molecule type" value="Genomic_DNA"/>
</dbReference>
<keyword evidence="14" id="KW-1185">Reference proteome</keyword>
<evidence type="ECO:0000256" key="4">
    <source>
        <dbReference type="ARBA" id="ARBA00022519"/>
    </source>
</evidence>
<feature type="transmembrane region" description="Helical" evidence="10">
    <location>
        <begin position="167"/>
        <end position="188"/>
    </location>
</feature>
<dbReference type="InterPro" id="IPR010627">
    <property type="entry name" value="Prepilin_pept_A24_N"/>
</dbReference>
<feature type="domain" description="Prepilin peptidase A24 N-terminal" evidence="12">
    <location>
        <begin position="28"/>
        <end position="110"/>
    </location>
</feature>
<sequence length="274" mass="30745">MEYCKTNDGERLTTLLKGELNVWLLVFITGLLIGSFINVCVHRLPKDESIVFPASHCPSCKMKLRPIDLVPVFSWLFLKGKCRFCNKSISSRYPLVELLTGFLVTLVYMETGLSIHFIFYSIITFLLIVIVFIDLDHQIIPDGVNLIIALLGTLYSIYIFYETRSPVLLNSLGGILLGGGFFLLIAILSKGGMGGGDIKLMAALGIWFGWQGILMVTFLSFLIGGIYAIGLILIRNKGRKDMVPFGPFISLAAFLTFLYEPYLLLWYLDKFTNI</sequence>
<accession>A0A1I3ADD0</accession>
<evidence type="ECO:0000256" key="10">
    <source>
        <dbReference type="SAM" id="Phobius"/>
    </source>
</evidence>
<evidence type="ECO:0000256" key="8">
    <source>
        <dbReference type="RuleBase" id="RU003793"/>
    </source>
</evidence>
<comment type="catalytic activity">
    <reaction evidence="9">
        <text>Typically cleaves a -Gly-|-Phe- bond to release an N-terminal, basic peptide of 5-8 residues from type IV prepilin, and then N-methylates the new N-terminal amino group, the methyl donor being S-adenosyl-L-methionine.</text>
        <dbReference type="EC" id="3.4.23.43"/>
    </reaction>
</comment>
<feature type="transmembrane region" description="Helical" evidence="10">
    <location>
        <begin position="245"/>
        <end position="268"/>
    </location>
</feature>
<organism evidence="13 14">
    <name type="scientific">Tindallia magadiensis</name>
    <dbReference type="NCBI Taxonomy" id="69895"/>
    <lineage>
        <taxon>Bacteria</taxon>
        <taxon>Bacillati</taxon>
        <taxon>Bacillota</taxon>
        <taxon>Clostridia</taxon>
        <taxon>Peptostreptococcales</taxon>
        <taxon>Tindalliaceae</taxon>
        <taxon>Tindallia</taxon>
    </lineage>
</organism>
<evidence type="ECO:0000256" key="9">
    <source>
        <dbReference type="RuleBase" id="RU003794"/>
    </source>
</evidence>
<dbReference type="InterPro" id="IPR014032">
    <property type="entry name" value="Peptidase_A24A_bac"/>
</dbReference>
<evidence type="ECO:0000256" key="7">
    <source>
        <dbReference type="ARBA" id="ARBA00023136"/>
    </source>
</evidence>
<dbReference type="GO" id="GO:0006465">
    <property type="term" value="P:signal peptide processing"/>
    <property type="evidence" value="ECO:0007669"/>
    <property type="project" value="TreeGrafter"/>
</dbReference>
<reference evidence="14" key="1">
    <citation type="submission" date="2016-10" db="EMBL/GenBank/DDBJ databases">
        <authorList>
            <person name="Varghese N."/>
            <person name="Submissions S."/>
        </authorList>
    </citation>
    <scope>NUCLEOTIDE SEQUENCE [LARGE SCALE GENOMIC DNA]</scope>
    <source>
        <strain evidence="14">Z-7934</strain>
    </source>
</reference>
<keyword evidence="9" id="KW-0645">Protease</keyword>
<evidence type="ECO:0000256" key="3">
    <source>
        <dbReference type="ARBA" id="ARBA00022475"/>
    </source>
</evidence>
<dbReference type="RefSeq" id="WP_093368652.1">
    <property type="nucleotide sequence ID" value="NZ_FOQA01000001.1"/>
</dbReference>
<dbReference type="PRINTS" id="PR00864">
    <property type="entry name" value="PREPILNPTASE"/>
</dbReference>
<keyword evidence="5 9" id="KW-0812">Transmembrane</keyword>
<dbReference type="EC" id="3.4.23.43" evidence="9"/>
<feature type="domain" description="Prepilin type IV endopeptidase peptidase" evidence="11">
    <location>
        <begin position="122"/>
        <end position="229"/>
    </location>
</feature>
<dbReference type="STRING" id="69895.SAMN05192551_101145"/>
<keyword evidence="7 10" id="KW-0472">Membrane</keyword>
<dbReference type="GO" id="GO:0008168">
    <property type="term" value="F:methyltransferase activity"/>
    <property type="evidence" value="ECO:0007669"/>
    <property type="project" value="UniProtKB-KW"/>
</dbReference>
<gene>
    <name evidence="13" type="ORF">SAMN05192551_101145</name>
</gene>
<dbReference type="EC" id="2.1.1.-" evidence="9"/>